<dbReference type="PANTHER" id="PTHR42711:SF1">
    <property type="entry name" value="ABC-TRANSPORT PROTEIN, ATP-BINDING COMPONENT"/>
    <property type="match status" value="1"/>
</dbReference>
<dbReference type="InterPro" id="IPR003593">
    <property type="entry name" value="AAA+_ATPase"/>
</dbReference>
<protein>
    <submittedName>
        <fullName evidence="5">ATP-binding cassette domain-containing protein</fullName>
    </submittedName>
</protein>
<dbReference type="Gene3D" id="3.40.50.300">
    <property type="entry name" value="P-loop containing nucleotide triphosphate hydrolases"/>
    <property type="match status" value="1"/>
</dbReference>
<dbReference type="InterPro" id="IPR003439">
    <property type="entry name" value="ABC_transporter-like_ATP-bd"/>
</dbReference>
<keyword evidence="6" id="KW-1185">Reference proteome</keyword>
<dbReference type="OrthoDB" id="9804819at2"/>
<dbReference type="Pfam" id="PF00005">
    <property type="entry name" value="ABC_tran"/>
    <property type="match status" value="1"/>
</dbReference>
<dbReference type="InterPro" id="IPR027417">
    <property type="entry name" value="P-loop_NTPase"/>
</dbReference>
<evidence type="ECO:0000256" key="2">
    <source>
        <dbReference type="ARBA" id="ARBA00022741"/>
    </source>
</evidence>
<dbReference type="SUPFAM" id="SSF52540">
    <property type="entry name" value="P-loop containing nucleoside triphosphate hydrolases"/>
    <property type="match status" value="1"/>
</dbReference>
<accession>A0A5R9F4F2</accession>
<dbReference type="GO" id="GO:0016887">
    <property type="term" value="F:ATP hydrolysis activity"/>
    <property type="evidence" value="ECO:0007669"/>
    <property type="project" value="InterPro"/>
</dbReference>
<feature type="domain" description="ABC transporter" evidence="4">
    <location>
        <begin position="25"/>
        <end position="258"/>
    </location>
</feature>
<gene>
    <name evidence="5" type="ORF">FCL54_18725</name>
</gene>
<dbReference type="PANTHER" id="PTHR42711">
    <property type="entry name" value="ABC TRANSPORTER ATP-BINDING PROTEIN"/>
    <property type="match status" value="1"/>
</dbReference>
<dbReference type="SMART" id="SM00382">
    <property type="entry name" value="AAA"/>
    <property type="match status" value="1"/>
</dbReference>
<keyword evidence="2" id="KW-0547">Nucleotide-binding</keyword>
<evidence type="ECO:0000313" key="5">
    <source>
        <dbReference type="EMBL" id="TLS35693.1"/>
    </source>
</evidence>
<dbReference type="InterPro" id="IPR050763">
    <property type="entry name" value="ABC_transporter_ATP-binding"/>
</dbReference>
<dbReference type="RefSeq" id="WP_138128472.1">
    <property type="nucleotide sequence ID" value="NZ_SWLG01000017.1"/>
</dbReference>
<proteinExistence type="predicted"/>
<evidence type="ECO:0000256" key="3">
    <source>
        <dbReference type="ARBA" id="ARBA00022840"/>
    </source>
</evidence>
<comment type="caution">
    <text evidence="5">The sequence shown here is derived from an EMBL/GenBank/DDBJ whole genome shotgun (WGS) entry which is preliminary data.</text>
</comment>
<evidence type="ECO:0000313" key="6">
    <source>
        <dbReference type="Proteomes" id="UP000308230"/>
    </source>
</evidence>
<dbReference type="AlphaFoldDB" id="A0A5R9F4F2"/>
<keyword evidence="3 5" id="KW-0067">ATP-binding</keyword>
<reference evidence="5 6" key="1">
    <citation type="submission" date="2019-04" db="EMBL/GenBank/DDBJ databases">
        <title>Bacillus caeni sp. nov., a bacterium isolated from mangrove sediment.</title>
        <authorList>
            <person name="Huang H."/>
            <person name="Mo K."/>
            <person name="Hu Y."/>
        </authorList>
    </citation>
    <scope>NUCLEOTIDE SEQUENCE [LARGE SCALE GENOMIC DNA]</scope>
    <source>
        <strain evidence="5 6">HB172195</strain>
    </source>
</reference>
<sequence>MSNAIEVKELRKEFKSYSSRSGLKGAFRDLFTRNYKVIPAVEDISFTVRQGEMVGYIGENGAGKSTTIKMLTGILTPTSGLVQANGMNPHKEREKFVQTIGVVFGQRSQLWWDIAVQESFRLLKKVYRVSDEDYNEHMNHVIESLDIGPLLDKPVRKLSLGQRMRCELAAALLHNPPLLFLDEPTIGLDVLVKLKIRNFLKEINEKYNTTILLTTHDLSDIEALCERVVMLDEGKIIYDGKLAELRSNWGEGKQIEFQFSNQVDDQQLDPLVKELDVFWTKGDRHNVWVANVPHEEEVISELIGRVVAAHKITDIKIHEISTEEIIRNIYEEGVIHGKIR</sequence>
<dbReference type="GO" id="GO:0005524">
    <property type="term" value="F:ATP binding"/>
    <property type="evidence" value="ECO:0007669"/>
    <property type="project" value="UniProtKB-KW"/>
</dbReference>
<dbReference type="EMBL" id="SWLG01000017">
    <property type="protein sequence ID" value="TLS35693.1"/>
    <property type="molecule type" value="Genomic_DNA"/>
</dbReference>
<evidence type="ECO:0000259" key="4">
    <source>
        <dbReference type="PROSITE" id="PS50893"/>
    </source>
</evidence>
<keyword evidence="1" id="KW-0813">Transport</keyword>
<evidence type="ECO:0000256" key="1">
    <source>
        <dbReference type="ARBA" id="ARBA00022448"/>
    </source>
</evidence>
<organism evidence="5 6">
    <name type="scientific">Exobacillus caeni</name>
    <dbReference type="NCBI Taxonomy" id="2574798"/>
    <lineage>
        <taxon>Bacteria</taxon>
        <taxon>Bacillati</taxon>
        <taxon>Bacillota</taxon>
        <taxon>Bacilli</taxon>
        <taxon>Bacillales</taxon>
        <taxon>Guptibacillaceae</taxon>
        <taxon>Exobacillus</taxon>
    </lineage>
</organism>
<dbReference type="Proteomes" id="UP000308230">
    <property type="component" value="Unassembled WGS sequence"/>
</dbReference>
<dbReference type="PROSITE" id="PS50893">
    <property type="entry name" value="ABC_TRANSPORTER_2"/>
    <property type="match status" value="1"/>
</dbReference>
<name>A0A5R9F4F2_9BACL</name>